<gene>
    <name evidence="2" type="ORF">NTEN_LOCUS3127</name>
</gene>
<accession>A0A6H5G3X3</accession>
<dbReference type="EMBL" id="CADCXU010004758">
    <property type="protein sequence ID" value="CAA9996657.1"/>
    <property type="molecule type" value="Genomic_DNA"/>
</dbReference>
<proteinExistence type="predicted"/>
<dbReference type="Proteomes" id="UP000479000">
    <property type="component" value="Unassembled WGS sequence"/>
</dbReference>
<protein>
    <submittedName>
        <fullName evidence="2">Uncharacterized protein</fullName>
    </submittedName>
</protein>
<feature type="non-terminal residue" evidence="2">
    <location>
        <position position="223"/>
    </location>
</feature>
<organism evidence="2 3">
    <name type="scientific">Nesidiocoris tenuis</name>
    <dbReference type="NCBI Taxonomy" id="355587"/>
    <lineage>
        <taxon>Eukaryota</taxon>
        <taxon>Metazoa</taxon>
        <taxon>Ecdysozoa</taxon>
        <taxon>Arthropoda</taxon>
        <taxon>Hexapoda</taxon>
        <taxon>Insecta</taxon>
        <taxon>Pterygota</taxon>
        <taxon>Neoptera</taxon>
        <taxon>Paraneoptera</taxon>
        <taxon>Hemiptera</taxon>
        <taxon>Heteroptera</taxon>
        <taxon>Panheteroptera</taxon>
        <taxon>Cimicomorpha</taxon>
        <taxon>Miridae</taxon>
        <taxon>Dicyphina</taxon>
        <taxon>Nesidiocoris</taxon>
    </lineage>
</organism>
<keyword evidence="3" id="KW-1185">Reference proteome</keyword>
<feature type="compositionally biased region" description="Polar residues" evidence="1">
    <location>
        <begin position="119"/>
        <end position="129"/>
    </location>
</feature>
<dbReference type="OrthoDB" id="10266074at2759"/>
<name>A0A6H5G3X3_9HEMI</name>
<evidence type="ECO:0000313" key="2">
    <source>
        <dbReference type="EMBL" id="CAA9996657.1"/>
    </source>
</evidence>
<feature type="region of interest" description="Disordered" evidence="1">
    <location>
        <begin position="80"/>
        <end position="129"/>
    </location>
</feature>
<sequence>MHFLTIPRSSIEIPPVLRTVPVYRTDKHRPLFGRNRRKRTTEEIRVRFLCQRNSRIMKNKVLNDVRWSIFMDELGVRTPQSALSSPHSSVHTTESALPSPRSRVRTPQSALPSPRSRVRTPQSALPSTHSLVRAPESALLSPRSRVRTLQSTLPSPHSRVCAPVSALLSSRSRICTLEFAGQMILSASLFQNIGRSQYFHLLCKYGSKNACFPEHKKCPHILQ</sequence>
<evidence type="ECO:0000256" key="1">
    <source>
        <dbReference type="SAM" id="MobiDB-lite"/>
    </source>
</evidence>
<dbReference type="AlphaFoldDB" id="A0A6H5G3X3"/>
<reference evidence="2 3" key="1">
    <citation type="submission" date="2020-02" db="EMBL/GenBank/DDBJ databases">
        <authorList>
            <person name="Ferguson B K."/>
        </authorList>
    </citation>
    <scope>NUCLEOTIDE SEQUENCE [LARGE SCALE GENOMIC DNA]</scope>
</reference>
<feature type="compositionally biased region" description="Polar residues" evidence="1">
    <location>
        <begin position="80"/>
        <end position="96"/>
    </location>
</feature>
<evidence type="ECO:0000313" key="3">
    <source>
        <dbReference type="Proteomes" id="UP000479000"/>
    </source>
</evidence>